<keyword evidence="4" id="KW-0378">Hydrolase</keyword>
<dbReference type="PANTHER" id="PTHR12112">
    <property type="entry name" value="BNIP - RELATED"/>
    <property type="match status" value="1"/>
</dbReference>
<evidence type="ECO:0000313" key="10">
    <source>
        <dbReference type="Proteomes" id="UP000284109"/>
    </source>
</evidence>
<dbReference type="InterPro" id="IPR004097">
    <property type="entry name" value="DHHA2"/>
</dbReference>
<reference evidence="9 10" key="1">
    <citation type="submission" date="2018-07" db="EMBL/GenBank/DDBJ databases">
        <title>Genome sequences of six Lactobacillus spp. isolated from bumble bee guts.</title>
        <authorList>
            <person name="Motta E.V.S."/>
            <person name="Moran N.A."/>
        </authorList>
    </citation>
    <scope>NUCLEOTIDE SEQUENCE [LARGE SCALE GENOMIC DNA]</scope>
    <source>
        <strain evidence="9 10">BI-1.1</strain>
    </source>
</reference>
<dbReference type="PANTHER" id="PTHR12112:SF22">
    <property type="entry name" value="MANGANESE-DEPENDENT INORGANIC PYROPHOSPHATASE-RELATED"/>
    <property type="match status" value="1"/>
</dbReference>
<dbReference type="GO" id="GO:0046872">
    <property type="term" value="F:metal ion binding"/>
    <property type="evidence" value="ECO:0007669"/>
    <property type="project" value="UniProtKB-KW"/>
</dbReference>
<dbReference type="Pfam" id="PF02833">
    <property type="entry name" value="DHHA2"/>
    <property type="match status" value="1"/>
</dbReference>
<dbReference type="FunFam" id="3.90.1640.10:FF:000001">
    <property type="entry name" value="Probable manganese-dependent inorganic pyrophosphatase"/>
    <property type="match status" value="1"/>
</dbReference>
<comment type="caution">
    <text evidence="9">The sequence shown here is derived from an EMBL/GenBank/DDBJ whole genome shotgun (WGS) entry which is preliminary data.</text>
</comment>
<dbReference type="SUPFAM" id="SSF64182">
    <property type="entry name" value="DHH phosphoesterases"/>
    <property type="match status" value="1"/>
</dbReference>
<evidence type="ECO:0000313" key="9">
    <source>
        <dbReference type="EMBL" id="RHW49873.1"/>
    </source>
</evidence>
<dbReference type="Pfam" id="PF01368">
    <property type="entry name" value="DHH"/>
    <property type="match status" value="1"/>
</dbReference>
<evidence type="ECO:0000256" key="4">
    <source>
        <dbReference type="ARBA" id="ARBA00022801"/>
    </source>
</evidence>
<dbReference type="GO" id="GO:0005737">
    <property type="term" value="C:cytoplasm"/>
    <property type="evidence" value="ECO:0007669"/>
    <property type="project" value="InterPro"/>
</dbReference>
<organism evidence="9 10">
    <name type="scientific">Bombilactobacillus bombi</name>
    <dbReference type="NCBI Taxonomy" id="1303590"/>
    <lineage>
        <taxon>Bacteria</taxon>
        <taxon>Bacillati</taxon>
        <taxon>Bacillota</taxon>
        <taxon>Bacilli</taxon>
        <taxon>Lactobacillales</taxon>
        <taxon>Lactobacillaceae</taxon>
        <taxon>Bombilactobacillus</taxon>
    </lineage>
</organism>
<evidence type="ECO:0000256" key="5">
    <source>
        <dbReference type="ARBA" id="ARBA00023211"/>
    </source>
</evidence>
<dbReference type="AlphaFoldDB" id="A0A3R6ZXA2"/>
<evidence type="ECO:0000256" key="7">
    <source>
        <dbReference type="ARBA" id="ARBA00047820"/>
    </source>
</evidence>
<dbReference type="InterPro" id="IPR001667">
    <property type="entry name" value="DDH_dom"/>
</dbReference>
<dbReference type="InterPro" id="IPR038222">
    <property type="entry name" value="DHHA2_dom_sf"/>
</dbReference>
<comment type="cofactor">
    <cofactor evidence="1">
        <name>Mn(2+)</name>
        <dbReference type="ChEBI" id="CHEBI:29035"/>
    </cofactor>
</comment>
<dbReference type="Gene3D" id="3.10.310.20">
    <property type="entry name" value="DHHA2 domain"/>
    <property type="match status" value="1"/>
</dbReference>
<keyword evidence="5" id="KW-0464">Manganese</keyword>
<dbReference type="SMART" id="SM01131">
    <property type="entry name" value="DHHA2"/>
    <property type="match status" value="1"/>
</dbReference>
<dbReference type="EC" id="3.6.1.1" evidence="2"/>
<name>A0A3R6ZXA2_9LACO</name>
<protein>
    <recommendedName>
        <fullName evidence="2">inorganic diphosphatase</fullName>
        <ecNumber evidence="2">3.6.1.1</ecNumber>
    </recommendedName>
    <alternativeName>
        <fullName evidence="6">Pyrophosphate phospho-hydrolase</fullName>
    </alternativeName>
</protein>
<dbReference type="Gene3D" id="3.90.1640.10">
    <property type="entry name" value="inorganic pyrophosphatase (n-terminal core)"/>
    <property type="match status" value="1"/>
</dbReference>
<accession>A0A3R6ZXA2</accession>
<keyword evidence="3" id="KW-0479">Metal-binding</keyword>
<dbReference type="OrthoDB" id="9766150at2"/>
<evidence type="ECO:0000256" key="1">
    <source>
        <dbReference type="ARBA" id="ARBA00001936"/>
    </source>
</evidence>
<gene>
    <name evidence="9" type="ORF">DS831_06840</name>
</gene>
<dbReference type="GO" id="GO:0004427">
    <property type="term" value="F:inorganic diphosphate phosphatase activity"/>
    <property type="evidence" value="ECO:0007669"/>
    <property type="project" value="UniProtKB-EC"/>
</dbReference>
<evidence type="ECO:0000256" key="3">
    <source>
        <dbReference type="ARBA" id="ARBA00022723"/>
    </source>
</evidence>
<evidence type="ECO:0000259" key="8">
    <source>
        <dbReference type="SMART" id="SM01131"/>
    </source>
</evidence>
<dbReference type="InterPro" id="IPR038763">
    <property type="entry name" value="DHH_sf"/>
</dbReference>
<sequence length="309" mass="34091">MAKELVFGHLNPDTDAIVAAIAYSQLQNQLGYETEAVALGEPNDETKFVLDYFDQETPRVIDKIGDQVQAVMLVDHNEAQQSVPDIDTVAVTHVVDHHRIANFKTTSPLFYHAEPVGCTSTILWKMYNENEVQIPQKIAGLMLSAIISDTLLLKSPTTTDDDRQAVQALADVANVDYQDYGLKMLKAGTNIAAKTAEDLIDADAKTFDMGGHNVRIAQVNVVDLAEALERQSEFEDAMKQSSQTNGYDLFLLAITNVLDSDTTMVVTGDNDLQTKVAKAFNHDIENSRLDLPGVVSRKKQIVPPLQQQF</sequence>
<comment type="catalytic activity">
    <reaction evidence="7">
        <text>diphosphate + H2O = 2 phosphate + H(+)</text>
        <dbReference type="Rhea" id="RHEA:24576"/>
        <dbReference type="ChEBI" id="CHEBI:15377"/>
        <dbReference type="ChEBI" id="CHEBI:15378"/>
        <dbReference type="ChEBI" id="CHEBI:33019"/>
        <dbReference type="ChEBI" id="CHEBI:43474"/>
        <dbReference type="EC" id="3.6.1.1"/>
    </reaction>
</comment>
<feature type="domain" description="DHHA2" evidence="8">
    <location>
        <begin position="181"/>
        <end position="309"/>
    </location>
</feature>
<dbReference type="NCBIfam" id="NF003877">
    <property type="entry name" value="PRK05427.1"/>
    <property type="match status" value="1"/>
</dbReference>
<evidence type="ECO:0000256" key="6">
    <source>
        <dbReference type="ARBA" id="ARBA00032535"/>
    </source>
</evidence>
<evidence type="ECO:0000256" key="2">
    <source>
        <dbReference type="ARBA" id="ARBA00012146"/>
    </source>
</evidence>
<keyword evidence="10" id="KW-1185">Reference proteome</keyword>
<proteinExistence type="predicted"/>
<dbReference type="EMBL" id="QOCR01000004">
    <property type="protein sequence ID" value="RHW49873.1"/>
    <property type="molecule type" value="Genomic_DNA"/>
</dbReference>
<dbReference type="Proteomes" id="UP000284109">
    <property type="component" value="Unassembled WGS sequence"/>
</dbReference>
<dbReference type="RefSeq" id="WP_118901817.1">
    <property type="nucleotide sequence ID" value="NZ_QOCR01000004.1"/>
</dbReference>